<evidence type="ECO:0000256" key="7">
    <source>
        <dbReference type="ARBA" id="ARBA00022692"/>
    </source>
</evidence>
<keyword evidence="5" id="KW-0597">Phosphoprotein</keyword>
<evidence type="ECO:0000313" key="17">
    <source>
        <dbReference type="EMBL" id="RIH83992.1"/>
    </source>
</evidence>
<dbReference type="GO" id="GO:0000155">
    <property type="term" value="F:phosphorelay sensor kinase activity"/>
    <property type="evidence" value="ECO:0007669"/>
    <property type="project" value="InterPro"/>
</dbReference>
<dbReference type="PROSITE" id="PS50112">
    <property type="entry name" value="PAS"/>
    <property type="match status" value="1"/>
</dbReference>
<comment type="subcellular location">
    <subcellularLocation>
        <location evidence="2">Cell membrane</location>
        <topology evidence="2">Multi-pass membrane protein</topology>
    </subcellularLocation>
</comment>
<dbReference type="InterPro" id="IPR029151">
    <property type="entry name" value="Sensor-like_sf"/>
</dbReference>
<accession>A0A399END9</accession>
<dbReference type="InterPro" id="IPR033463">
    <property type="entry name" value="sCache_3"/>
</dbReference>
<dbReference type="InterPro" id="IPR004358">
    <property type="entry name" value="Sig_transdc_His_kin-like_C"/>
</dbReference>
<evidence type="ECO:0000313" key="18">
    <source>
        <dbReference type="Proteomes" id="UP000265341"/>
    </source>
</evidence>
<protein>
    <recommendedName>
        <fullName evidence="3">histidine kinase</fullName>
        <ecNumber evidence="3">2.7.13.3</ecNumber>
    </recommendedName>
</protein>
<keyword evidence="9 17" id="KW-0418">Kinase</keyword>
<keyword evidence="11 14" id="KW-1133">Transmembrane helix</keyword>
<evidence type="ECO:0000256" key="1">
    <source>
        <dbReference type="ARBA" id="ARBA00000085"/>
    </source>
</evidence>
<evidence type="ECO:0000256" key="4">
    <source>
        <dbReference type="ARBA" id="ARBA00022475"/>
    </source>
</evidence>
<keyword evidence="8" id="KW-0547">Nucleotide-binding</keyword>
<evidence type="ECO:0000256" key="2">
    <source>
        <dbReference type="ARBA" id="ARBA00004651"/>
    </source>
</evidence>
<dbReference type="SUPFAM" id="SSF55874">
    <property type="entry name" value="ATPase domain of HSP90 chaperone/DNA topoisomerase II/histidine kinase"/>
    <property type="match status" value="1"/>
</dbReference>
<dbReference type="GO" id="GO:0005524">
    <property type="term" value="F:ATP binding"/>
    <property type="evidence" value="ECO:0007669"/>
    <property type="project" value="UniProtKB-KW"/>
</dbReference>
<evidence type="ECO:0000256" key="8">
    <source>
        <dbReference type="ARBA" id="ARBA00022741"/>
    </source>
</evidence>
<dbReference type="PANTHER" id="PTHR43547">
    <property type="entry name" value="TWO-COMPONENT HISTIDINE KINASE"/>
    <property type="match status" value="1"/>
</dbReference>
<sequence length="542" mass="58559">MSLARAHQRTTSFVPRPSSRRLGIQMRFFLLQVAVFTVLMAVLAAVQILALQRSVQQSYGERALLISRTVATIPEVVAAFDDPDPSSTLNPLVNRIREKVGADYIVVGNKQGIRLAHPLPDRLGKPMVGGDNDAPLAGREIISVATGSLGAAIRGKVPVRDAAGRVIGVVSTGYLLPTVHSIALQVSATLLPWFGLGLLFALLSSVWLSRRIKRAMLDLEPEQIAALVQQHRSVLNALQEGVLVVDAGGQIQLANPRAAQMLGIPAAGETPLRLEAVWPDLAQSGLLQGGNTENEELRIGSLPVLAGVFAMPGGQRLVVFRDRAEILEMAEELTQTRRYAELLRAQTHEFQNRLHTIAGLIQLQRPLEALAVIQQEAGQIEALRDLVADIELPRLAALVLGKYQRARELGIRLRLEPGSALSAAWTPHSQTLELALGNLLDNAFEAVLEKPRGQERSVTLALGEDPEGMQLEVSDNGPGVPAELGRRILERGVSTRGEGRGLGLSLVHQQITQLGGELSFFRRGGHSVFRVSLPRSALQEGA</sequence>
<organism evidence="17 18">
    <name type="scientific">Calidithermus roseus</name>
    <dbReference type="NCBI Taxonomy" id="1644118"/>
    <lineage>
        <taxon>Bacteria</taxon>
        <taxon>Thermotogati</taxon>
        <taxon>Deinococcota</taxon>
        <taxon>Deinococci</taxon>
        <taxon>Thermales</taxon>
        <taxon>Thermaceae</taxon>
        <taxon>Calidithermus</taxon>
    </lineage>
</organism>
<dbReference type="SMART" id="SM00387">
    <property type="entry name" value="HATPase_c"/>
    <property type="match status" value="1"/>
</dbReference>
<evidence type="ECO:0000256" key="14">
    <source>
        <dbReference type="SAM" id="Phobius"/>
    </source>
</evidence>
<evidence type="ECO:0000256" key="5">
    <source>
        <dbReference type="ARBA" id="ARBA00022553"/>
    </source>
</evidence>
<keyword evidence="7 14" id="KW-0812">Transmembrane</keyword>
<keyword evidence="4" id="KW-1003">Cell membrane</keyword>
<evidence type="ECO:0000256" key="10">
    <source>
        <dbReference type="ARBA" id="ARBA00022840"/>
    </source>
</evidence>
<dbReference type="Pfam" id="PF17203">
    <property type="entry name" value="sCache_3_2"/>
    <property type="match status" value="1"/>
</dbReference>
<dbReference type="InterPro" id="IPR000014">
    <property type="entry name" value="PAS"/>
</dbReference>
<dbReference type="EC" id="2.7.13.3" evidence="3"/>
<dbReference type="InterPro" id="IPR035965">
    <property type="entry name" value="PAS-like_dom_sf"/>
</dbReference>
<keyword evidence="10" id="KW-0067">ATP-binding</keyword>
<dbReference type="InterPro" id="IPR016120">
    <property type="entry name" value="Sig_transdc_His_kin_SpoOB"/>
</dbReference>
<reference evidence="17 18" key="1">
    <citation type="submission" date="2018-08" db="EMBL/GenBank/DDBJ databases">
        <title>Meiothermus roseus NBRC 110900 genome sequencing project.</title>
        <authorList>
            <person name="Da Costa M.S."/>
            <person name="Albuquerque L."/>
            <person name="Raposo P."/>
            <person name="Froufe H.J.C."/>
            <person name="Barroso C.S."/>
            <person name="Egas C."/>
        </authorList>
    </citation>
    <scope>NUCLEOTIDE SEQUENCE [LARGE SCALE GENOMIC DNA]</scope>
    <source>
        <strain evidence="17 18">NBRC 110900</strain>
    </source>
</reference>
<dbReference type="SUPFAM" id="SSF55890">
    <property type="entry name" value="Sporulation response regulatory protein Spo0B"/>
    <property type="match status" value="1"/>
</dbReference>
<dbReference type="Gene3D" id="3.30.565.10">
    <property type="entry name" value="Histidine kinase-like ATPase, C-terminal domain"/>
    <property type="match status" value="1"/>
</dbReference>
<evidence type="ECO:0000259" key="15">
    <source>
        <dbReference type="PROSITE" id="PS50109"/>
    </source>
</evidence>
<dbReference type="Pfam" id="PF13188">
    <property type="entry name" value="PAS_8"/>
    <property type="match status" value="1"/>
</dbReference>
<comment type="caution">
    <text evidence="17">The sequence shown here is derived from an EMBL/GenBank/DDBJ whole genome shotgun (WGS) entry which is preliminary data.</text>
</comment>
<dbReference type="Gene3D" id="3.30.450.20">
    <property type="entry name" value="PAS domain"/>
    <property type="match status" value="2"/>
</dbReference>
<dbReference type="RefSeq" id="WP_119279348.1">
    <property type="nucleotide sequence ID" value="NZ_QWLA01000065.1"/>
</dbReference>
<dbReference type="PROSITE" id="PS50109">
    <property type="entry name" value="HIS_KIN"/>
    <property type="match status" value="1"/>
</dbReference>
<dbReference type="AlphaFoldDB" id="A0A399END9"/>
<keyword evidence="18" id="KW-1185">Reference proteome</keyword>
<dbReference type="EMBL" id="QWLA01000065">
    <property type="protein sequence ID" value="RIH83992.1"/>
    <property type="molecule type" value="Genomic_DNA"/>
</dbReference>
<evidence type="ECO:0000256" key="3">
    <source>
        <dbReference type="ARBA" id="ARBA00012438"/>
    </source>
</evidence>
<evidence type="ECO:0000256" key="11">
    <source>
        <dbReference type="ARBA" id="ARBA00022989"/>
    </source>
</evidence>
<proteinExistence type="predicted"/>
<dbReference type="Pfam" id="PF14689">
    <property type="entry name" value="SPOB_a"/>
    <property type="match status" value="1"/>
</dbReference>
<evidence type="ECO:0000256" key="13">
    <source>
        <dbReference type="ARBA" id="ARBA00023136"/>
    </source>
</evidence>
<dbReference type="InterPro" id="IPR005467">
    <property type="entry name" value="His_kinase_dom"/>
</dbReference>
<feature type="domain" description="PAS" evidence="16">
    <location>
        <begin position="227"/>
        <end position="264"/>
    </location>
</feature>
<feature type="transmembrane region" description="Helical" evidence="14">
    <location>
        <begin position="190"/>
        <end position="208"/>
    </location>
</feature>
<keyword evidence="12" id="KW-0902">Two-component regulatory system</keyword>
<dbReference type="SUPFAM" id="SSF55785">
    <property type="entry name" value="PYP-like sensor domain (PAS domain)"/>
    <property type="match status" value="1"/>
</dbReference>
<keyword evidence="13 14" id="KW-0472">Membrane</keyword>
<evidence type="ECO:0000256" key="9">
    <source>
        <dbReference type="ARBA" id="ARBA00022777"/>
    </source>
</evidence>
<evidence type="ECO:0000256" key="12">
    <source>
        <dbReference type="ARBA" id="ARBA00023012"/>
    </source>
</evidence>
<dbReference type="InterPro" id="IPR039506">
    <property type="entry name" value="SPOB_a"/>
</dbReference>
<dbReference type="Gene3D" id="1.10.287.130">
    <property type="match status" value="1"/>
</dbReference>
<dbReference type="SUPFAM" id="SSF103190">
    <property type="entry name" value="Sensory domain-like"/>
    <property type="match status" value="1"/>
</dbReference>
<dbReference type="InterPro" id="IPR003594">
    <property type="entry name" value="HATPase_dom"/>
</dbReference>
<dbReference type="SMART" id="SM00091">
    <property type="entry name" value="PAS"/>
    <property type="match status" value="1"/>
</dbReference>
<dbReference type="InterPro" id="IPR036890">
    <property type="entry name" value="HATPase_C_sf"/>
</dbReference>
<gene>
    <name evidence="17" type="primary">citA</name>
    <name evidence="17" type="ORF">Mrose_02826</name>
</gene>
<dbReference type="CDD" id="cd18773">
    <property type="entry name" value="PDC1_HK_sensor"/>
    <property type="match status" value="1"/>
</dbReference>
<dbReference type="PANTHER" id="PTHR43547:SF10">
    <property type="entry name" value="SENSOR HISTIDINE KINASE DCUS"/>
    <property type="match status" value="1"/>
</dbReference>
<evidence type="ECO:0000256" key="6">
    <source>
        <dbReference type="ARBA" id="ARBA00022679"/>
    </source>
</evidence>
<dbReference type="GO" id="GO:0005886">
    <property type="term" value="C:plasma membrane"/>
    <property type="evidence" value="ECO:0007669"/>
    <property type="project" value="UniProtKB-SubCell"/>
</dbReference>
<name>A0A399END9_9DEIN</name>
<comment type="catalytic activity">
    <reaction evidence="1">
        <text>ATP + protein L-histidine = ADP + protein N-phospho-L-histidine.</text>
        <dbReference type="EC" id="2.7.13.3"/>
    </reaction>
</comment>
<dbReference type="Proteomes" id="UP000265341">
    <property type="component" value="Unassembled WGS sequence"/>
</dbReference>
<dbReference type="PRINTS" id="PR00344">
    <property type="entry name" value="BCTRLSENSOR"/>
</dbReference>
<dbReference type="OrthoDB" id="9792686at2"/>
<evidence type="ECO:0000259" key="16">
    <source>
        <dbReference type="PROSITE" id="PS50112"/>
    </source>
</evidence>
<keyword evidence="6 17" id="KW-0808">Transferase</keyword>
<dbReference type="Pfam" id="PF02518">
    <property type="entry name" value="HATPase_c"/>
    <property type="match status" value="1"/>
</dbReference>
<feature type="domain" description="Histidine kinase" evidence="15">
    <location>
        <begin position="345"/>
        <end position="537"/>
    </location>
</feature>